<reference evidence="2" key="2">
    <citation type="submission" date="2014-03" db="EMBL/GenBank/DDBJ databases">
        <title>The Genome Annotation of Fusarium oxysporum PHW808.</title>
        <authorList>
            <consortium name="The Broad Institute Genomics Platform"/>
            <person name="Ma L.-J."/>
            <person name="Corby-Kistler H."/>
            <person name="Broz K."/>
            <person name="Gale L.R."/>
            <person name="Jonkers W."/>
            <person name="O'Donnell K."/>
            <person name="Ploetz R."/>
            <person name="Steinberg C."/>
            <person name="Schwartz D.C."/>
            <person name="VanEtten H."/>
            <person name="Zhou S."/>
            <person name="Young S.K."/>
            <person name="Zeng Q."/>
            <person name="Gargeya S."/>
            <person name="Fitzgerald M."/>
            <person name="Abouelleil A."/>
            <person name="Alvarado L."/>
            <person name="Chapman S.B."/>
            <person name="Gainer-Dewar J."/>
            <person name="Goldberg J."/>
            <person name="Griggs A."/>
            <person name="Gujja S."/>
            <person name="Hansen M."/>
            <person name="Howarth C."/>
            <person name="Imamovic A."/>
            <person name="Ireland A."/>
            <person name="Larimer J."/>
            <person name="McCowan C."/>
            <person name="Murphy C."/>
            <person name="Pearson M."/>
            <person name="Poon T.W."/>
            <person name="Priest M."/>
            <person name="Roberts A."/>
            <person name="Saif S."/>
            <person name="Shea T."/>
            <person name="Sykes S."/>
            <person name="Wortman J."/>
            <person name="Nusbaum C."/>
            <person name="Birren B."/>
        </authorList>
    </citation>
    <scope>NUCLEOTIDE SEQUENCE</scope>
    <source>
        <strain evidence="2">54008</strain>
    </source>
</reference>
<dbReference type="EMBL" id="KK033211">
    <property type="protein sequence ID" value="EXL72580.1"/>
    <property type="molecule type" value="Genomic_DNA"/>
</dbReference>
<reference evidence="2" key="1">
    <citation type="submission" date="2011-11" db="EMBL/GenBank/DDBJ databases">
        <title>The Genome Sequence of Fusarium oxysporum PHW808.</title>
        <authorList>
            <consortium name="The Broad Institute Genome Sequencing Platform"/>
            <person name="Ma L.-J."/>
            <person name="Gale L.R."/>
            <person name="Schwartz D.C."/>
            <person name="Zhou S."/>
            <person name="Corby-Kistler H."/>
            <person name="Young S.K."/>
            <person name="Zeng Q."/>
            <person name="Gargeya S."/>
            <person name="Fitzgerald M."/>
            <person name="Haas B."/>
            <person name="Abouelleil A."/>
            <person name="Alvarado L."/>
            <person name="Arachchi H.M."/>
            <person name="Berlin A."/>
            <person name="Brown A."/>
            <person name="Chapman S.B."/>
            <person name="Chen Z."/>
            <person name="Dunbar C."/>
            <person name="Freedman E."/>
            <person name="Gearin G."/>
            <person name="Goldberg J."/>
            <person name="Griggs A."/>
            <person name="Gujja S."/>
            <person name="Heiman D."/>
            <person name="Howarth C."/>
            <person name="Larson L."/>
            <person name="Lui A."/>
            <person name="MacDonald P.J.P."/>
            <person name="Montmayeur A."/>
            <person name="Murphy C."/>
            <person name="Neiman D."/>
            <person name="Pearson M."/>
            <person name="Priest M."/>
            <person name="Roberts A."/>
            <person name="Saif S."/>
            <person name="Shea T."/>
            <person name="Shenoy N."/>
            <person name="Sisk P."/>
            <person name="Stolte C."/>
            <person name="Sykes S."/>
            <person name="Wortman J."/>
            <person name="Nusbaum C."/>
            <person name="Birren B."/>
        </authorList>
    </citation>
    <scope>NUCLEOTIDE SEQUENCE [LARGE SCALE GENOMIC DNA]</scope>
    <source>
        <strain evidence="2">54008</strain>
    </source>
</reference>
<dbReference type="HOGENOM" id="CLU_2671171_0_0_1"/>
<feature type="region of interest" description="Disordered" evidence="1">
    <location>
        <begin position="1"/>
        <end position="22"/>
    </location>
</feature>
<dbReference type="Proteomes" id="UP000030676">
    <property type="component" value="Unassembled WGS sequence"/>
</dbReference>
<organism evidence="2">
    <name type="scientific">Fusarium oxysporum f. sp. conglutinans race 2 54008</name>
    <dbReference type="NCBI Taxonomy" id="1089457"/>
    <lineage>
        <taxon>Eukaryota</taxon>
        <taxon>Fungi</taxon>
        <taxon>Dikarya</taxon>
        <taxon>Ascomycota</taxon>
        <taxon>Pezizomycotina</taxon>
        <taxon>Sordariomycetes</taxon>
        <taxon>Hypocreomycetidae</taxon>
        <taxon>Hypocreales</taxon>
        <taxon>Nectriaceae</taxon>
        <taxon>Fusarium</taxon>
        <taxon>Fusarium oxysporum species complex</taxon>
    </lineage>
</organism>
<evidence type="ECO:0000256" key="1">
    <source>
        <dbReference type="SAM" id="MobiDB-lite"/>
    </source>
</evidence>
<name>X0HLM8_FUSOX</name>
<evidence type="ECO:0000313" key="2">
    <source>
        <dbReference type="EMBL" id="EXL72580.1"/>
    </source>
</evidence>
<proteinExistence type="predicted"/>
<accession>X0HLM8</accession>
<protein>
    <submittedName>
        <fullName evidence="2">Uncharacterized protein</fullName>
    </submittedName>
</protein>
<gene>
    <name evidence="2" type="ORF">FOPG_11851</name>
</gene>
<sequence>MQLRLGHTASEPSRNAKNVEHWAKDLSVDQSKVRGPVVRVITLRSGQYPTAKLSHSYLHNDLSGGGLRATNTNPQ</sequence>
<dbReference type="AlphaFoldDB" id="X0HLM8"/>